<comment type="caution">
    <text evidence="1">The sequence shown here is derived from an EMBL/GenBank/DDBJ whole genome shotgun (WGS) entry which is preliminary data.</text>
</comment>
<sequence>MQHEITIPFLVEQDEDGAWAAQAALTPNAFANGQGDSREEAIEDLKSAIALLAEEVGVPEQLVVTVEVP</sequence>
<protein>
    <recommendedName>
        <fullName evidence="3">Type II toxin-antitoxin system HicB family antitoxin</fullName>
    </recommendedName>
</protein>
<name>A0ABP4TVD8_9ACTN</name>
<dbReference type="RefSeq" id="WP_344155008.1">
    <property type="nucleotide sequence ID" value="NZ_BAAANF010000016.1"/>
</dbReference>
<dbReference type="Proteomes" id="UP001500280">
    <property type="component" value="Unassembled WGS sequence"/>
</dbReference>
<reference evidence="2" key="1">
    <citation type="journal article" date="2019" name="Int. J. Syst. Evol. Microbiol.">
        <title>The Global Catalogue of Microorganisms (GCM) 10K type strain sequencing project: providing services to taxonomists for standard genome sequencing and annotation.</title>
        <authorList>
            <consortium name="The Broad Institute Genomics Platform"/>
            <consortium name="The Broad Institute Genome Sequencing Center for Infectious Disease"/>
            <person name="Wu L."/>
            <person name="Ma J."/>
        </authorList>
    </citation>
    <scope>NUCLEOTIDE SEQUENCE [LARGE SCALE GENOMIC DNA]</scope>
    <source>
        <strain evidence="2">JCM 14307</strain>
    </source>
</reference>
<dbReference type="InterPro" id="IPR035069">
    <property type="entry name" value="TTHA1013/TTHA0281-like"/>
</dbReference>
<organism evidence="1 2">
    <name type="scientific">Kribbella yunnanensis</name>
    <dbReference type="NCBI Taxonomy" id="190194"/>
    <lineage>
        <taxon>Bacteria</taxon>
        <taxon>Bacillati</taxon>
        <taxon>Actinomycetota</taxon>
        <taxon>Actinomycetes</taxon>
        <taxon>Propionibacteriales</taxon>
        <taxon>Kribbellaceae</taxon>
        <taxon>Kribbella</taxon>
    </lineage>
</organism>
<dbReference type="Gene3D" id="3.30.160.250">
    <property type="match status" value="1"/>
</dbReference>
<evidence type="ECO:0000313" key="1">
    <source>
        <dbReference type="EMBL" id="GAA1693810.1"/>
    </source>
</evidence>
<keyword evidence="2" id="KW-1185">Reference proteome</keyword>
<gene>
    <name evidence="1" type="ORF">GCM10009745_44200</name>
</gene>
<dbReference type="EMBL" id="BAAANF010000016">
    <property type="protein sequence ID" value="GAA1693810.1"/>
    <property type="molecule type" value="Genomic_DNA"/>
</dbReference>
<dbReference type="SUPFAM" id="SSF143100">
    <property type="entry name" value="TTHA1013/TTHA0281-like"/>
    <property type="match status" value="1"/>
</dbReference>
<proteinExistence type="predicted"/>
<accession>A0ABP4TVD8</accession>
<evidence type="ECO:0000313" key="2">
    <source>
        <dbReference type="Proteomes" id="UP001500280"/>
    </source>
</evidence>
<evidence type="ECO:0008006" key="3">
    <source>
        <dbReference type="Google" id="ProtNLM"/>
    </source>
</evidence>